<sequence>MKTFKIILGMLIFSLFTPTVQATPFSINEQEMNHYLNKTVTINDSLRIPGLFSVDYSLKDLITRIGQNNDSRVEMSGLADMFIRLSDKTYVAKLHLTFDAIPEYNPQEGALYLKQLRILRWSGEPNNVMEQLQSVMPLLSRGIATLLGEIPVYTLDETDMKQMIIKKFARDIKVEKGHIDLIGGIF</sequence>
<evidence type="ECO:0000313" key="3">
    <source>
        <dbReference type="Proteomes" id="UP000268879"/>
    </source>
</evidence>
<reference evidence="2 3" key="1">
    <citation type="submission" date="2018-12" db="EMBL/GenBank/DDBJ databases">
        <authorList>
            <consortium name="Pathogen Informatics"/>
        </authorList>
    </citation>
    <scope>NUCLEOTIDE SEQUENCE [LARGE SCALE GENOMIC DNA]</scope>
    <source>
        <strain evidence="2 3">NCTC10665</strain>
    </source>
</reference>
<keyword evidence="1" id="KW-0732">Signal</keyword>
<evidence type="ECO:0000256" key="1">
    <source>
        <dbReference type="SAM" id="SignalP"/>
    </source>
</evidence>
<dbReference type="AlphaFoldDB" id="A0A3S4ZD61"/>
<evidence type="ECO:0000313" key="2">
    <source>
        <dbReference type="EMBL" id="VEI32814.1"/>
    </source>
</evidence>
<name>A0A3S4ZD61_HAEPA</name>
<organism evidence="2 3">
    <name type="scientific">Haemophilus parainfluenzae</name>
    <dbReference type="NCBI Taxonomy" id="729"/>
    <lineage>
        <taxon>Bacteria</taxon>
        <taxon>Pseudomonadati</taxon>
        <taxon>Pseudomonadota</taxon>
        <taxon>Gammaproteobacteria</taxon>
        <taxon>Pasteurellales</taxon>
        <taxon>Pasteurellaceae</taxon>
        <taxon>Haemophilus</taxon>
    </lineage>
</organism>
<dbReference type="OrthoDB" id="5688063at2"/>
<dbReference type="Gene3D" id="3.15.10.40">
    <property type="entry name" value="Uncharacterised protein PF07273, DUF1439"/>
    <property type="match status" value="1"/>
</dbReference>
<dbReference type="Proteomes" id="UP000268879">
    <property type="component" value="Chromosome"/>
</dbReference>
<dbReference type="RefSeq" id="WP_049355679.1">
    <property type="nucleotide sequence ID" value="NZ_CP127167.1"/>
</dbReference>
<accession>A0A3S4ZD61</accession>
<feature type="chain" id="PRO_5018534303" evidence="1">
    <location>
        <begin position="23"/>
        <end position="186"/>
    </location>
</feature>
<proteinExistence type="predicted"/>
<gene>
    <name evidence="2" type="primary">yceB</name>
    <name evidence="2" type="ORF">NCTC10665_01729</name>
</gene>
<feature type="signal peptide" evidence="1">
    <location>
        <begin position="1"/>
        <end position="22"/>
    </location>
</feature>
<dbReference type="InterPro" id="IPR010835">
    <property type="entry name" value="DUF1439"/>
</dbReference>
<dbReference type="Pfam" id="PF07273">
    <property type="entry name" value="DUF1439"/>
    <property type="match status" value="1"/>
</dbReference>
<dbReference type="EMBL" id="LR134481">
    <property type="protein sequence ID" value="VEI32814.1"/>
    <property type="molecule type" value="Genomic_DNA"/>
</dbReference>
<protein>
    <submittedName>
        <fullName evidence="2">Uncharacterized lipoprotein yceB</fullName>
    </submittedName>
</protein>
<keyword evidence="2" id="KW-0449">Lipoprotein</keyword>